<evidence type="ECO:0000256" key="6">
    <source>
        <dbReference type="ARBA" id="ARBA00038076"/>
    </source>
</evidence>
<organism evidence="9 10">
    <name type="scientific">Candidatus Lokiarchaeum ossiferum</name>
    <dbReference type="NCBI Taxonomy" id="2951803"/>
    <lineage>
        <taxon>Archaea</taxon>
        <taxon>Promethearchaeati</taxon>
        <taxon>Promethearchaeota</taxon>
        <taxon>Promethearchaeia</taxon>
        <taxon>Promethearchaeales</taxon>
        <taxon>Promethearchaeaceae</taxon>
        <taxon>Candidatus Lokiarchaeum</taxon>
    </lineage>
</organism>
<evidence type="ECO:0000256" key="5">
    <source>
        <dbReference type="ARBA" id="ARBA00023136"/>
    </source>
</evidence>
<dbReference type="Pfam" id="PF02687">
    <property type="entry name" value="FtsX"/>
    <property type="match status" value="2"/>
</dbReference>
<evidence type="ECO:0000256" key="1">
    <source>
        <dbReference type="ARBA" id="ARBA00004651"/>
    </source>
</evidence>
<keyword evidence="2" id="KW-1003">Cell membrane</keyword>
<name>A0ABY6HNR1_9ARCH</name>
<evidence type="ECO:0000313" key="9">
    <source>
        <dbReference type="EMBL" id="UYP45137.1"/>
    </source>
</evidence>
<dbReference type="EMBL" id="CP104013">
    <property type="protein sequence ID" value="UYP45137.1"/>
    <property type="molecule type" value="Genomic_DNA"/>
</dbReference>
<accession>A0ABY6HNR1</accession>
<feature type="transmembrane region" description="Helical" evidence="7">
    <location>
        <begin position="413"/>
        <end position="439"/>
    </location>
</feature>
<feature type="transmembrane region" description="Helical" evidence="7">
    <location>
        <begin position="21"/>
        <end position="40"/>
    </location>
</feature>
<evidence type="ECO:0000256" key="2">
    <source>
        <dbReference type="ARBA" id="ARBA00022475"/>
    </source>
</evidence>
<keyword evidence="3 7" id="KW-0812">Transmembrane</keyword>
<evidence type="ECO:0000256" key="7">
    <source>
        <dbReference type="SAM" id="Phobius"/>
    </source>
</evidence>
<keyword evidence="10" id="KW-1185">Reference proteome</keyword>
<feature type="transmembrane region" description="Helical" evidence="7">
    <location>
        <begin position="499"/>
        <end position="520"/>
    </location>
</feature>
<dbReference type="PANTHER" id="PTHR30572:SF4">
    <property type="entry name" value="ABC TRANSPORTER PERMEASE YTRF"/>
    <property type="match status" value="1"/>
</dbReference>
<feature type="domain" description="ABC3 transporter permease C-terminal" evidence="8">
    <location>
        <begin position="325"/>
        <end position="442"/>
    </location>
</feature>
<feature type="transmembrane region" description="Helical" evidence="7">
    <location>
        <begin position="880"/>
        <end position="906"/>
    </location>
</feature>
<evidence type="ECO:0000256" key="4">
    <source>
        <dbReference type="ARBA" id="ARBA00022989"/>
    </source>
</evidence>
<dbReference type="InterPro" id="IPR003838">
    <property type="entry name" value="ABC3_permease_C"/>
</dbReference>
<feature type="transmembrane region" description="Helical" evidence="7">
    <location>
        <begin position="975"/>
        <end position="1001"/>
    </location>
</feature>
<dbReference type="InterPro" id="IPR050250">
    <property type="entry name" value="Macrolide_Exporter_MacB"/>
</dbReference>
<feature type="transmembrane region" description="Helical" evidence="7">
    <location>
        <begin position="367"/>
        <end position="393"/>
    </location>
</feature>
<gene>
    <name evidence="9" type="ORF">NEF87_001422</name>
</gene>
<protein>
    <recommendedName>
        <fullName evidence="8">ABC3 transporter permease C-terminal domain-containing protein</fullName>
    </recommendedName>
</protein>
<feature type="transmembrane region" description="Helical" evidence="7">
    <location>
        <begin position="314"/>
        <end position="334"/>
    </location>
</feature>
<comment type="similarity">
    <text evidence="6">Belongs to the ABC-4 integral membrane protein family.</text>
</comment>
<keyword evidence="4 7" id="KW-1133">Transmembrane helix</keyword>
<evidence type="ECO:0000256" key="3">
    <source>
        <dbReference type="ARBA" id="ARBA00022692"/>
    </source>
</evidence>
<evidence type="ECO:0000259" key="8">
    <source>
        <dbReference type="Pfam" id="PF02687"/>
    </source>
</evidence>
<evidence type="ECO:0000313" key="10">
    <source>
        <dbReference type="Proteomes" id="UP001208689"/>
    </source>
</evidence>
<feature type="transmembrane region" description="Helical" evidence="7">
    <location>
        <begin position="927"/>
        <end position="955"/>
    </location>
</feature>
<reference evidence="9" key="1">
    <citation type="submission" date="2022-09" db="EMBL/GenBank/DDBJ databases">
        <title>Actin cytoskeleton and complex cell architecture in an #Asgard archaeon.</title>
        <authorList>
            <person name="Ponce Toledo R.I."/>
            <person name="Schleper C."/>
            <person name="Rodrigues Oliveira T."/>
            <person name="Wollweber F."/>
            <person name="Xu J."/>
            <person name="Rittmann S."/>
            <person name="Klingl A."/>
            <person name="Pilhofer M."/>
        </authorList>
    </citation>
    <scope>NUCLEOTIDE SEQUENCE</scope>
    <source>
        <strain evidence="9">B-35</strain>
    </source>
</reference>
<comment type="subcellular location">
    <subcellularLocation>
        <location evidence="1">Cell membrane</location>
        <topology evidence="1">Multi-pass membrane protein</topology>
    </subcellularLocation>
</comment>
<keyword evidence="5 7" id="KW-0472">Membrane</keyword>
<proteinExistence type="inferred from homology"/>
<sequence>MGNKISFYWKQGIKYTKQSKLTILALGLAVSMVAGFGYYFDSAQEFTLQQGYTNMFDFCVDIDNDAMDWTIGENETYIQDIFSDSSLDILDSYYYREISSELLYINQDIFGVIEQQDLVWISANNLYSSSRFQNYINIDEGKVPTNPGECLVASEFADEYNLSVSSKENLTIQVNTIGKYNLTLDDINIVGLYSTKRVLAQVGESDFDFNQFRIFTYNDFSNESQIYPTESIINAFENDSYIQNRKNFGFTIKTLLGVDYDRDSVNIAWLSASSEIIEDEFQRTIYNFPSTYQAYNIISPVFLEQFDFQTDIRLSIQFTNLPLYLFAIYLGSIANKSNIRKRYFEFFSMRMRGFPKRMVQNQLITESIVNSFFISILGILFGFGIFFLGQYWLNPIFLNDFNVEGFLLSPSVTITTIGETFLFGTVMTLLASISAIRFINKLKTSEISSALTQKEGDTDYDETSLYIKEYKSQINEAAKQEELDIQNFIKRKEELIPKWGVAISFAALLPPILFFMVLLGQRPGASDSLIEIALVLQSQITFITILTIASPFVLVAGLLRFLIVESPPRFAKIAKKISHLFIRKRDYLVGIEMTRQKQYTRIVFLIGIFVSLLVFGNMSTNSLVRQSQIRTNLAVGADLKMEFLVAGQIFEDHEDLDNFSDEIRNLRDDTNNSVVNDMTLVYTKFEHRGQVKNNQFFVNLTEYLDIVKESDKNLPNQNFASDIQSVIDYNADLSEDNAGIIVSSTYLANNDFRIGETVVLTHTSTNYVTGARVNKLITARIFMVLDVMPGLYFSQDDLEDFMIIDTHVFNYSKEVIPTNRVIELIDVNNLDTEGTNDYTPIINLIRDSSTYNTYAVEFESYNYNWKTVDSSSYNTIEIPYLGLFYFNLIVIGAVLAVGVAILIFSAQDQNKSMYGELLARGFGRKGIYSMLSVQMLIAFLISVVVGILGGTLTSMAFCKMYSLTLGGGFLNMPIFFNYLEFVLVLGMVLGLTFAFMIVGFFNQSKLEICEFLEDTD</sequence>
<feature type="transmembrane region" description="Helical" evidence="7">
    <location>
        <begin position="540"/>
        <end position="563"/>
    </location>
</feature>
<feature type="domain" description="ABC3 transporter permease C-terminal" evidence="8">
    <location>
        <begin position="889"/>
        <end position="1007"/>
    </location>
</feature>
<dbReference type="PANTHER" id="PTHR30572">
    <property type="entry name" value="MEMBRANE COMPONENT OF TRANSPORTER-RELATED"/>
    <property type="match status" value="1"/>
</dbReference>
<dbReference type="Proteomes" id="UP001208689">
    <property type="component" value="Chromosome"/>
</dbReference>
<feature type="transmembrane region" description="Helical" evidence="7">
    <location>
        <begin position="602"/>
        <end position="620"/>
    </location>
</feature>